<dbReference type="RefSeq" id="WP_242872422.1">
    <property type="nucleotide sequence ID" value="NZ_FNGW01000005.1"/>
</dbReference>
<evidence type="ECO:0000313" key="3">
    <source>
        <dbReference type="EMBL" id="SDM09902.1"/>
    </source>
</evidence>
<comment type="similarity">
    <text evidence="1">Belongs to the UPF0749 family.</text>
</comment>
<dbReference type="PANTHER" id="PTHR37313:SF2">
    <property type="entry name" value="UPF0749 PROTEIN YLXX"/>
    <property type="match status" value="1"/>
</dbReference>
<feature type="coiled-coil region" evidence="2">
    <location>
        <begin position="41"/>
        <end position="75"/>
    </location>
</feature>
<dbReference type="PANTHER" id="PTHR37313">
    <property type="entry name" value="UPF0749 PROTEIN RV1825"/>
    <property type="match status" value="1"/>
</dbReference>
<evidence type="ECO:0000256" key="1">
    <source>
        <dbReference type="ARBA" id="ARBA00009108"/>
    </source>
</evidence>
<dbReference type="AlphaFoldDB" id="A0A1G9QFS3"/>
<organism evidence="3 4">
    <name type="scientific">Romboutsia lituseburensis DSM 797</name>
    <dbReference type="NCBI Taxonomy" id="1121325"/>
    <lineage>
        <taxon>Bacteria</taxon>
        <taxon>Bacillati</taxon>
        <taxon>Bacillota</taxon>
        <taxon>Clostridia</taxon>
        <taxon>Peptostreptococcales</taxon>
        <taxon>Peptostreptococcaceae</taxon>
        <taxon>Romboutsia</taxon>
    </lineage>
</organism>
<dbReference type="Proteomes" id="UP000199068">
    <property type="component" value="Unassembled WGS sequence"/>
</dbReference>
<accession>A0A1G9QFS3</accession>
<keyword evidence="4" id="KW-1185">Reference proteome</keyword>
<reference evidence="3 4" key="1">
    <citation type="submission" date="2016-10" db="EMBL/GenBank/DDBJ databases">
        <authorList>
            <person name="de Groot N.N."/>
        </authorList>
    </citation>
    <scope>NUCLEOTIDE SEQUENCE [LARGE SCALE GENOMIC DNA]</scope>
    <source>
        <strain evidence="3 4">DSM 797</strain>
    </source>
</reference>
<dbReference type="Gene3D" id="3.30.70.1880">
    <property type="entry name" value="Protein of unknown function DUF881"/>
    <property type="match status" value="1"/>
</dbReference>
<dbReference type="EMBL" id="FNGW01000005">
    <property type="protein sequence ID" value="SDM09902.1"/>
    <property type="molecule type" value="Genomic_DNA"/>
</dbReference>
<gene>
    <name evidence="3" type="ORF">SAMN04515677_105190</name>
</gene>
<protein>
    <submittedName>
        <fullName evidence="3">Uncharacterized conserved protein YlxW, UPF0749 family</fullName>
    </submittedName>
</protein>
<keyword evidence="2" id="KW-0175">Coiled coil</keyword>
<evidence type="ECO:0000313" key="4">
    <source>
        <dbReference type="Proteomes" id="UP000199068"/>
    </source>
</evidence>
<dbReference type="STRING" id="1121325.SAMN04515677_105190"/>
<proteinExistence type="inferred from homology"/>
<dbReference type="Pfam" id="PF05949">
    <property type="entry name" value="DUF881"/>
    <property type="match status" value="1"/>
</dbReference>
<name>A0A1G9QFS3_9FIRM</name>
<evidence type="ECO:0000256" key="2">
    <source>
        <dbReference type="SAM" id="Coils"/>
    </source>
</evidence>
<dbReference type="InterPro" id="IPR010273">
    <property type="entry name" value="DUF881"/>
</dbReference>
<sequence>MHNAMKYKSIIVCSVILGLLVSLQLKTINLENNGLSTSKRGEQLAIELKGLKAEEKNLNIEIENIKSKIDEYRKNQGDTDLKSEIEKYEILSGYTDVEGDGIQIKIDEAKSDSSENIIYNYDLLLSMINKLNSAQANAISVNDERVVFNTHFNLKGNELYMNEKKINQPIIIKAIGNPHTMASALQIKYGVVWEMEEYYNANVEIQKNDTLKIKGSDKALNIEDYYISKR</sequence>